<dbReference type="InterPro" id="IPR001763">
    <property type="entry name" value="Rhodanese-like_dom"/>
</dbReference>
<comment type="similarity">
    <text evidence="2">Belongs to the amino acid-polyamine-organocation (APC) superfamily. Basic amino acid/polyamine antiporter (APA) (TC 2.A.3.2) family.</text>
</comment>
<feature type="transmembrane region" description="Helical" evidence="9">
    <location>
        <begin position="12"/>
        <end position="33"/>
    </location>
</feature>
<feature type="transmembrane region" description="Helical" evidence="9">
    <location>
        <begin position="284"/>
        <end position="308"/>
    </location>
</feature>
<evidence type="ECO:0000256" key="9">
    <source>
        <dbReference type="SAM" id="Phobius"/>
    </source>
</evidence>
<keyword evidence="5 9" id="KW-0812">Transmembrane</keyword>
<dbReference type="AlphaFoldDB" id="A0A3G6JHV8"/>
<evidence type="ECO:0000256" key="7">
    <source>
        <dbReference type="ARBA" id="ARBA00022989"/>
    </source>
</evidence>
<protein>
    <submittedName>
        <fullName evidence="11">Amino acid permease</fullName>
    </submittedName>
    <submittedName>
        <fullName evidence="13">Arginine/ornihtine antiporter ArcD</fullName>
    </submittedName>
    <submittedName>
        <fullName evidence="12">Basic amino acid/polyamine antiporter</fullName>
    </submittedName>
</protein>
<comment type="subcellular location">
    <subcellularLocation>
        <location evidence="1">Cell membrane</location>
        <topology evidence="1">Multi-pass membrane protein</topology>
    </subcellularLocation>
</comment>
<feature type="transmembrane region" description="Helical" evidence="9">
    <location>
        <begin position="398"/>
        <end position="415"/>
    </location>
</feature>
<dbReference type="GO" id="GO:0005886">
    <property type="term" value="C:plasma membrane"/>
    <property type="evidence" value="ECO:0007669"/>
    <property type="project" value="UniProtKB-SubCell"/>
</dbReference>
<reference evidence="12 14" key="3">
    <citation type="submission" date="2021-12" db="EMBL/GenBank/DDBJ databases">
        <title>Antimicrobial susceptibility of Lactobacillus delbrueckii subsp. lactis obtained from milk products and other habitats.</title>
        <authorList>
            <person name="Shani N."/>
        </authorList>
    </citation>
    <scope>NUCLEOTIDE SEQUENCE [LARGE SCALE GENOMIC DNA]</scope>
    <source>
        <strain evidence="12 14">FAM 21755</strain>
    </source>
</reference>
<reference evidence="13" key="1">
    <citation type="submission" date="2018-05" db="EMBL/GenBank/DDBJ databases">
        <title>The effect of starters with a functional arginine deiminase pathway on cheese ripening and quality.</title>
        <authorList>
            <person name="Wenzel C."/>
            <person name="Irmler S."/>
            <person name="Bisig W."/>
            <person name="Guggisberg D."/>
            <person name="Roetschi A."/>
            <person name="Portmann R."/>
            <person name="Wechsler D."/>
            <person name="Froehlich M.-T."/>
        </authorList>
    </citation>
    <scope>NUCLEOTIDE SEQUENCE</scope>
    <source>
        <strain evidence="13">FAM 18412</strain>
    </source>
</reference>
<keyword evidence="8 9" id="KW-0472">Membrane</keyword>
<feature type="transmembrane region" description="Helical" evidence="9">
    <location>
        <begin position="241"/>
        <end position="264"/>
    </location>
</feature>
<evidence type="ECO:0000313" key="11">
    <source>
        <dbReference type="EMBL" id="AZA15524.1"/>
    </source>
</evidence>
<dbReference type="RefSeq" id="WP_138490972.1">
    <property type="nucleotide sequence ID" value="NZ_CP046131.1"/>
</dbReference>
<feature type="transmembrane region" description="Helical" evidence="9">
    <location>
        <begin position="45"/>
        <end position="65"/>
    </location>
</feature>
<feature type="transmembrane region" description="Helical" evidence="9">
    <location>
        <begin position="210"/>
        <end position="229"/>
    </location>
</feature>
<evidence type="ECO:0000256" key="3">
    <source>
        <dbReference type="ARBA" id="ARBA00022448"/>
    </source>
</evidence>
<keyword evidence="3" id="KW-0813">Transport</keyword>
<sequence>MGEKVNKNGIGLVGLTALIVSSSIGTGIFGITSSVASSAAPGPAILAWLLTGFGFLMLVLSLNNLTEKRSDLKGGIFAYAGAGYGPLSEFISGWAYWLSAWLGNLAFATMLMSAIGTLIPVFKGGSNLPSIIAAIIFCWALTFLVNNGVESASFVNTIGTFCKVVPLIMFVIICIVSFKSGMFTADFWGRVANNLSKGTTTGSVWTQMKGTLMTLIWVFIGVEGASVMGSRAKSLKEAQKATMLGFVLLLVFYMMISILPYGMLTRAQLASAAQPALGSDLKMVVGNWGMILINLGLIISTIVSWLSWTMLPAETMLLIAEDGAAPKFWGKLNSKKAPTNALMTTAVLQTIFLFSLLVTDKAYEFCYTLASSAILFSYLFVGLYQMKFSRERKEWGQWFYGLLAAAFQLVCMVLAGWQYVLVVSLSYIPGLIIYYQNVREKGRKLNKNEIITYVVILALCVLSIVLIANKTIDIM</sequence>
<evidence type="ECO:0000256" key="2">
    <source>
        <dbReference type="ARBA" id="ARBA00008220"/>
    </source>
</evidence>
<feature type="transmembrane region" description="Helical" evidence="9">
    <location>
        <begin position="128"/>
        <end position="146"/>
    </location>
</feature>
<dbReference type="PANTHER" id="PTHR42770">
    <property type="entry name" value="AMINO ACID TRANSPORTER-RELATED"/>
    <property type="match status" value="1"/>
</dbReference>
<evidence type="ECO:0000256" key="5">
    <source>
        <dbReference type="ARBA" id="ARBA00022692"/>
    </source>
</evidence>
<evidence type="ECO:0000313" key="12">
    <source>
        <dbReference type="EMBL" id="MCD5563451.1"/>
    </source>
</evidence>
<dbReference type="EMBL" id="CP031023">
    <property type="protein sequence ID" value="AZA15524.1"/>
    <property type="molecule type" value="Genomic_DNA"/>
</dbReference>
<keyword evidence="7 9" id="KW-1133">Transmembrane helix</keyword>
<gene>
    <name evidence="13" type="primary">arcD</name>
    <name evidence="11" type="ORF">DQL93_01975</name>
    <name evidence="12" type="ORF">LOB85_04735</name>
</gene>
<dbReference type="Pfam" id="PF13520">
    <property type="entry name" value="AA_permease_2"/>
    <property type="match status" value="1"/>
</dbReference>
<evidence type="ECO:0000256" key="1">
    <source>
        <dbReference type="ARBA" id="ARBA00004651"/>
    </source>
</evidence>
<name>A0A3G6JHV8_LACDL</name>
<dbReference type="Proteomes" id="UP001200334">
    <property type="component" value="Unassembled WGS sequence"/>
</dbReference>
<dbReference type="InterPro" id="IPR050367">
    <property type="entry name" value="APC_superfamily"/>
</dbReference>
<organism evidence="11">
    <name type="scientific">Lactobacillus delbrueckii subsp. lactis</name>
    <dbReference type="NCBI Taxonomy" id="29397"/>
    <lineage>
        <taxon>Bacteria</taxon>
        <taxon>Bacillati</taxon>
        <taxon>Bacillota</taxon>
        <taxon>Bacilli</taxon>
        <taxon>Lactobacillales</taxon>
        <taxon>Lactobacillaceae</taxon>
        <taxon>Lactobacillus</taxon>
    </lineage>
</organism>
<dbReference type="Gene3D" id="1.20.1740.10">
    <property type="entry name" value="Amino acid/polyamine transporter I"/>
    <property type="match status" value="1"/>
</dbReference>
<reference evidence="11" key="2">
    <citation type="submission" date="2018-07" db="EMBL/GenBank/DDBJ databases">
        <authorList>
            <person name="Somerville V."/>
        </authorList>
    </citation>
    <scope>NUCLEOTIDE SEQUENCE</scope>
    <source>
        <strain evidence="11">NWC_2_2</strain>
    </source>
</reference>
<feature type="transmembrane region" description="Helical" evidence="9">
    <location>
        <begin position="158"/>
        <end position="178"/>
    </location>
</feature>
<proteinExistence type="inferred from homology"/>
<evidence type="ECO:0000313" key="14">
    <source>
        <dbReference type="Proteomes" id="UP001200334"/>
    </source>
</evidence>
<evidence type="ECO:0000256" key="4">
    <source>
        <dbReference type="ARBA" id="ARBA00022475"/>
    </source>
</evidence>
<dbReference type="GO" id="GO:0006865">
    <property type="term" value="P:amino acid transport"/>
    <property type="evidence" value="ECO:0007669"/>
    <property type="project" value="UniProtKB-KW"/>
</dbReference>
<dbReference type="InterPro" id="IPR004754">
    <property type="entry name" value="Amino_acid_antiprt"/>
</dbReference>
<feature type="transmembrane region" description="Helical" evidence="9">
    <location>
        <begin position="450"/>
        <end position="468"/>
    </location>
</feature>
<accession>A0A3G6JHV8</accession>
<evidence type="ECO:0000256" key="6">
    <source>
        <dbReference type="ARBA" id="ARBA00022970"/>
    </source>
</evidence>
<keyword evidence="6" id="KW-0029">Amino-acid transport</keyword>
<dbReference type="NCBIfam" id="TIGR00905">
    <property type="entry name" value="2A0302"/>
    <property type="match status" value="1"/>
</dbReference>
<feature type="domain" description="Rhodanese" evidence="10">
    <location>
        <begin position="44"/>
        <end position="88"/>
    </location>
</feature>
<dbReference type="EMBL" id="MH293502">
    <property type="protein sequence ID" value="QAY29203.1"/>
    <property type="molecule type" value="Genomic_DNA"/>
</dbReference>
<dbReference type="PROSITE" id="PS50206">
    <property type="entry name" value="RHODANESE_3"/>
    <property type="match status" value="1"/>
</dbReference>
<dbReference type="EMBL" id="JAJNUY010000015">
    <property type="protein sequence ID" value="MCD5563451.1"/>
    <property type="molecule type" value="Genomic_DNA"/>
</dbReference>
<keyword evidence="4" id="KW-1003">Cell membrane</keyword>
<evidence type="ECO:0000256" key="8">
    <source>
        <dbReference type="ARBA" id="ARBA00023136"/>
    </source>
</evidence>
<dbReference type="GO" id="GO:0022857">
    <property type="term" value="F:transmembrane transporter activity"/>
    <property type="evidence" value="ECO:0007669"/>
    <property type="project" value="InterPro"/>
</dbReference>
<feature type="transmembrane region" description="Helical" evidence="9">
    <location>
        <begin position="365"/>
        <end position="386"/>
    </location>
</feature>
<dbReference type="PIRSF" id="PIRSF006060">
    <property type="entry name" value="AA_transporter"/>
    <property type="match status" value="1"/>
</dbReference>
<evidence type="ECO:0000259" key="10">
    <source>
        <dbReference type="PROSITE" id="PS50206"/>
    </source>
</evidence>
<dbReference type="PANTHER" id="PTHR42770:SF4">
    <property type="entry name" value="ARGININE_ORNITHINE ANTIPORTER-RELATED"/>
    <property type="match status" value="1"/>
</dbReference>
<feature type="transmembrane region" description="Helical" evidence="9">
    <location>
        <begin position="341"/>
        <end position="359"/>
    </location>
</feature>
<dbReference type="InterPro" id="IPR002293">
    <property type="entry name" value="AA/rel_permease1"/>
</dbReference>
<feature type="transmembrane region" description="Helical" evidence="9">
    <location>
        <begin position="94"/>
        <end position="122"/>
    </location>
</feature>
<evidence type="ECO:0000313" key="13">
    <source>
        <dbReference type="EMBL" id="QAY29203.1"/>
    </source>
</evidence>